<dbReference type="EC" id="2.3.1.9" evidence="2"/>
<evidence type="ECO:0000256" key="2">
    <source>
        <dbReference type="ARBA" id="ARBA00012705"/>
    </source>
</evidence>
<accession>A0ABT8HCA3</accession>
<dbReference type="RefSeq" id="WP_208676083.1">
    <property type="nucleotide sequence ID" value="NZ_CP070380.1"/>
</dbReference>
<comment type="caution">
    <text evidence="9">The sequence shown here is derived from an EMBL/GenBank/DDBJ whole genome shotgun (WGS) entry which is preliminary data.</text>
</comment>
<dbReference type="NCBIfam" id="NF004853">
    <property type="entry name" value="PRK06205.1"/>
    <property type="match status" value="1"/>
</dbReference>
<dbReference type="PIRSF" id="PIRSF000429">
    <property type="entry name" value="Ac-CoA_Ac_transf"/>
    <property type="match status" value="1"/>
</dbReference>
<keyword evidence="4 6" id="KW-0012">Acyltransferase</keyword>
<proteinExistence type="inferred from homology"/>
<evidence type="ECO:0000313" key="9">
    <source>
        <dbReference type="EMBL" id="MDN4518386.1"/>
    </source>
</evidence>
<evidence type="ECO:0000256" key="4">
    <source>
        <dbReference type="ARBA" id="ARBA00023315"/>
    </source>
</evidence>
<evidence type="ECO:0000259" key="8">
    <source>
        <dbReference type="Pfam" id="PF02803"/>
    </source>
</evidence>
<feature type="domain" description="Thiolase N-terminal" evidence="7">
    <location>
        <begin position="5"/>
        <end position="267"/>
    </location>
</feature>
<dbReference type="Pfam" id="PF00108">
    <property type="entry name" value="Thiolase_N"/>
    <property type="match status" value="1"/>
</dbReference>
<evidence type="ECO:0000313" key="10">
    <source>
        <dbReference type="Proteomes" id="UP001172687"/>
    </source>
</evidence>
<name>A0ABT8HCA3_MYCAO</name>
<dbReference type="PANTHER" id="PTHR18919:SF107">
    <property type="entry name" value="ACETYL-COA ACETYLTRANSFERASE, CYTOSOLIC"/>
    <property type="match status" value="1"/>
</dbReference>
<keyword evidence="3 6" id="KW-0808">Transferase</keyword>
<dbReference type="SUPFAM" id="SSF53901">
    <property type="entry name" value="Thiolase-like"/>
    <property type="match status" value="2"/>
</dbReference>
<dbReference type="InterPro" id="IPR020617">
    <property type="entry name" value="Thiolase_C"/>
</dbReference>
<dbReference type="PANTHER" id="PTHR18919">
    <property type="entry name" value="ACETYL-COA C-ACYLTRANSFERASE"/>
    <property type="match status" value="1"/>
</dbReference>
<comment type="similarity">
    <text evidence="1 6">Belongs to the thiolase-like superfamily. Thiolase family.</text>
</comment>
<dbReference type="NCBIfam" id="TIGR01930">
    <property type="entry name" value="AcCoA-C-Actrans"/>
    <property type="match status" value="1"/>
</dbReference>
<dbReference type="InterPro" id="IPR020616">
    <property type="entry name" value="Thiolase_N"/>
</dbReference>
<evidence type="ECO:0000256" key="6">
    <source>
        <dbReference type="RuleBase" id="RU003557"/>
    </source>
</evidence>
<dbReference type="CDD" id="cd00751">
    <property type="entry name" value="thiolase"/>
    <property type="match status" value="1"/>
</dbReference>
<sequence>MRDAVVCEPVRTPIGRYNGMFKSLTAVELGVAALQGLLARTGVAPGAVEDVVMGHCYPSMEAPAIGRVIALDAGLPVTVPGMQIDRRCGSGLQAVIQAAMQVASGNNDLVVAGGAESMSNVVFHSTDMRWGGARGGITVHDALARGRTTAGGKNYPVPGGMLETAENLRRDYGISRQEQDELAVLSHRRAVTAQKDGLLAETIIPVTVTSRSGDQVIDTDEHPRADTSLESLAKLKPVLGKSDPDATVTAGNSSGQNDAASMCLVTTPQKAAELGLRPLVRLVSWGVAGVAPNVMGIGPVPATEVALGNAGLALSDMDLIELNEAFAAQALACMREWKFTQADLERTNVHGSGISLGHPVGATGGRMLATLARELNRRDGRFGLETMCIGGGQGLAAVFERVTP</sequence>
<dbReference type="Pfam" id="PF02803">
    <property type="entry name" value="Thiolase_C"/>
    <property type="match status" value="1"/>
</dbReference>
<evidence type="ECO:0000256" key="1">
    <source>
        <dbReference type="ARBA" id="ARBA00010982"/>
    </source>
</evidence>
<reference evidence="9" key="1">
    <citation type="submission" date="2023-07" db="EMBL/GenBank/DDBJ databases">
        <title>Degradation of tert-butanol by M. austroafricanum TBA100.</title>
        <authorList>
            <person name="Helbich S."/>
            <person name="Vainshtein Y."/>
        </authorList>
    </citation>
    <scope>NUCLEOTIDE SEQUENCE</scope>
    <source>
        <strain evidence="9">TBA100</strain>
    </source>
</reference>
<dbReference type="EMBL" id="JAUHTC010000040">
    <property type="protein sequence ID" value="MDN4518386.1"/>
    <property type="molecule type" value="Genomic_DNA"/>
</dbReference>
<keyword evidence="10" id="KW-1185">Reference proteome</keyword>
<dbReference type="InterPro" id="IPR016039">
    <property type="entry name" value="Thiolase-like"/>
</dbReference>
<evidence type="ECO:0000256" key="5">
    <source>
        <dbReference type="ARBA" id="ARBA00040529"/>
    </source>
</evidence>
<dbReference type="Gene3D" id="3.40.47.10">
    <property type="match status" value="2"/>
</dbReference>
<organism evidence="9 10">
    <name type="scientific">Mycolicibacterium austroafricanum</name>
    <name type="common">Mycobacterium austroafricanum</name>
    <dbReference type="NCBI Taxonomy" id="39687"/>
    <lineage>
        <taxon>Bacteria</taxon>
        <taxon>Bacillati</taxon>
        <taxon>Actinomycetota</taxon>
        <taxon>Actinomycetes</taxon>
        <taxon>Mycobacteriales</taxon>
        <taxon>Mycobacteriaceae</taxon>
        <taxon>Mycolicibacterium</taxon>
    </lineage>
</organism>
<dbReference type="InterPro" id="IPR002155">
    <property type="entry name" value="Thiolase"/>
</dbReference>
<feature type="domain" description="Thiolase C-terminal" evidence="8">
    <location>
        <begin position="277"/>
        <end position="401"/>
    </location>
</feature>
<evidence type="ECO:0000259" key="7">
    <source>
        <dbReference type="Pfam" id="PF00108"/>
    </source>
</evidence>
<protein>
    <recommendedName>
        <fullName evidence="5">Probable acetyl-CoA acetyltransferase</fullName>
        <ecNumber evidence="2">2.3.1.9</ecNumber>
    </recommendedName>
</protein>
<evidence type="ECO:0000256" key="3">
    <source>
        <dbReference type="ARBA" id="ARBA00022679"/>
    </source>
</evidence>
<gene>
    <name evidence="9" type="ORF">QYF68_11195</name>
</gene>
<dbReference type="Proteomes" id="UP001172687">
    <property type="component" value="Unassembled WGS sequence"/>
</dbReference>